<keyword evidence="2" id="KW-1185">Reference proteome</keyword>
<evidence type="ECO:0000313" key="2">
    <source>
        <dbReference type="Proteomes" id="UP000595814"/>
    </source>
</evidence>
<dbReference type="EMBL" id="CP066744">
    <property type="protein sequence ID" value="QQK08256.1"/>
    <property type="molecule type" value="Genomic_DNA"/>
</dbReference>
<evidence type="ECO:0000313" key="1">
    <source>
        <dbReference type="EMBL" id="QQK08256.1"/>
    </source>
</evidence>
<organism evidence="1 2">
    <name type="scientific">Miniphocaeibacter halophilus</name>
    <dbReference type="NCBI Taxonomy" id="2931922"/>
    <lineage>
        <taxon>Bacteria</taxon>
        <taxon>Bacillati</taxon>
        <taxon>Bacillota</taxon>
        <taxon>Tissierellia</taxon>
        <taxon>Tissierellales</taxon>
        <taxon>Peptoniphilaceae</taxon>
        <taxon>Miniphocaeibacter</taxon>
    </lineage>
</organism>
<dbReference type="Proteomes" id="UP000595814">
    <property type="component" value="Chromosome"/>
</dbReference>
<proteinExistence type="predicted"/>
<protein>
    <submittedName>
        <fullName evidence="1">MerR family transcriptional regulator</fullName>
    </submittedName>
</protein>
<reference evidence="1 2" key="1">
    <citation type="journal article" date="2022" name="Int. J. Syst. Evol. Microbiol.">
        <title>Miniphocaeibacter halophilus sp. nov., an ammonium-tolerant acetate-producing bacterium isolated from a biogas system.</title>
        <authorList>
            <person name="Schnurer A."/>
            <person name="Singh A."/>
            <person name="Bi S."/>
            <person name="Qiao W."/>
            <person name="Westerholm M."/>
        </authorList>
    </citation>
    <scope>NUCLEOTIDE SEQUENCE [LARGE SCALE GENOMIC DNA]</scope>
    <source>
        <strain evidence="1 2">AMB_01</strain>
    </source>
</reference>
<accession>A0AC61MRW1</accession>
<name>A0AC61MRW1_9FIRM</name>
<sequence>MYKISEFSKITNLTIKTLYYYDKEKILEPFSRDENGHRLYNEDNFKQAKLIKTLRYLDFSISEMKEVVANCQSQDDLFYYLLEKKKNILDDIKKKEGLIEYIDLYLNKEINEEEREEHYCFKLVEIEEKMVLSYRYKGKYSDVGKYIDQIHKVGKDNITGNSFCLYYDYGFEDEAEIEVCIPVSKKIKTYNSIEFKVIPSVKGVKTNHIGSYESIYRAYKNIIDYCNKNNYIMKTPTREVHIKGPGKNFKGNPKKYITEIIIPIGEEDGKEI</sequence>
<gene>
    <name evidence="1" type="ORF">JFY71_01575</name>
</gene>